<reference evidence="7" key="1">
    <citation type="submission" date="2022-07" db="EMBL/GenBank/DDBJ databases">
        <title>Phylogenomic reconstructions and comparative analyses of Kickxellomycotina fungi.</title>
        <authorList>
            <person name="Reynolds N.K."/>
            <person name="Stajich J.E."/>
            <person name="Barry K."/>
            <person name="Grigoriev I.V."/>
            <person name="Crous P."/>
            <person name="Smith M.E."/>
        </authorList>
    </citation>
    <scope>NUCLEOTIDE SEQUENCE</scope>
    <source>
        <strain evidence="7">NRRL 1566</strain>
    </source>
</reference>
<sequence>MKPGANGSFTIADSANSANNASWLLAGNALVDPNEDERRELLDSICHWQPELRRTLCSSLYTAANWIREIVNAFADQNTEESRARVVQRVNQLAHIETDLEALALSLKGTAGEFHPRAAGLIPELSDSLSARPSAPFGGQSLCIQPSNTSADVQAIEPNEVYSSGLLVEAGGLLLSQEDTRKLVNGTIDIQPAETSVKRRGRKRKSGGLGTSPTTADDFAKSLSPFLRELSFSAFQILDLSREEQRSVDHRPLLSPYGLWVILRELSAAVSSKLVRRAEKRHLWASKSPSLQFGTLATFSSNIAGSTASKMFACLLPIFPSLLIYLDCCLETRARYCHDVSMPDRLSSTNRPRLVSIDAPDDVSVVEQCIDLLLQIISTVLHWDGLQIDSEHSSSSLVAILSALARQGQHTDDDELINMEVSTLVRRSFDYILDIAPAVAISSRALDILRMLVAVREFAPLYESKEEVRCMGAEQRDNTMDGQISGFARRVLNAEWQASESLKPVDLEYLVAQHITKCPHNSLQLAYTYATRILPGPLQGTASDSTDEASLAILRLSTFAPCYKAVSQTLATLVQNAKLNDLSGPELLQFCSVVVDAWMELSRITQRLNQSMQRSVLHLALRSGYTMTDVFAKTIIPRLDACFFAHREEVVAVLQRMQKCTRILQSICNHSKVSKDTKLQSAVPQTKRKLEQLIFQVYMLMSNNDSLGAIDLGTLKHRDIHGQLVGSQIPRDQPDSDSESLESQGEEDVSMGSESEQSEDNAAVQQQRIPAKARCGNGQAIGGRNKLGKRIEPAAAQAASSTTS</sequence>
<keyword evidence="8" id="KW-1185">Reference proteome</keyword>
<evidence type="ECO:0000256" key="4">
    <source>
        <dbReference type="ARBA" id="ARBA00023242"/>
    </source>
</evidence>
<dbReference type="GO" id="GO:0005634">
    <property type="term" value="C:nucleus"/>
    <property type="evidence" value="ECO:0007669"/>
    <property type="project" value="UniProtKB-SubCell"/>
</dbReference>
<dbReference type="EMBL" id="JANBUW010000180">
    <property type="protein sequence ID" value="KAJ2848335.1"/>
    <property type="molecule type" value="Genomic_DNA"/>
</dbReference>
<gene>
    <name evidence="7" type="ORF">IWW36_003361</name>
</gene>
<dbReference type="InterPro" id="IPR029448">
    <property type="entry name" value="FANCD2"/>
</dbReference>
<dbReference type="GO" id="GO:0036297">
    <property type="term" value="P:interstrand cross-link repair"/>
    <property type="evidence" value="ECO:0007669"/>
    <property type="project" value="TreeGrafter"/>
</dbReference>
<dbReference type="GO" id="GO:0007129">
    <property type="term" value="P:homologous chromosome pairing at meiosis"/>
    <property type="evidence" value="ECO:0007669"/>
    <property type="project" value="TreeGrafter"/>
</dbReference>
<evidence type="ECO:0000313" key="7">
    <source>
        <dbReference type="EMBL" id="KAJ2848335.1"/>
    </source>
</evidence>
<protein>
    <submittedName>
        <fullName evidence="7">Uncharacterized protein</fullName>
    </submittedName>
</protein>
<dbReference type="OrthoDB" id="27031at2759"/>
<keyword evidence="4" id="KW-0539">Nucleus</keyword>
<dbReference type="Pfam" id="PF14631">
    <property type="entry name" value="FancD2"/>
    <property type="match status" value="2"/>
</dbReference>
<name>A0A9W8I7Y0_9FUNG</name>
<comment type="similarity">
    <text evidence="5">Belongs to the Fanconi anemia protein FANCD2 family.</text>
</comment>
<dbReference type="PANTHER" id="PTHR32086">
    <property type="entry name" value="FANCONI ANEMIA GROUP D2 PROTEIN"/>
    <property type="match status" value="1"/>
</dbReference>
<dbReference type="GO" id="GO:0070182">
    <property type="term" value="F:DNA polymerase binding"/>
    <property type="evidence" value="ECO:0007669"/>
    <property type="project" value="TreeGrafter"/>
</dbReference>
<keyword evidence="2" id="KW-1017">Isopeptide bond</keyword>
<evidence type="ECO:0000256" key="2">
    <source>
        <dbReference type="ARBA" id="ARBA00022499"/>
    </source>
</evidence>
<evidence type="ECO:0000256" key="5">
    <source>
        <dbReference type="ARBA" id="ARBA00093456"/>
    </source>
</evidence>
<dbReference type="GO" id="GO:0000793">
    <property type="term" value="C:condensed chromosome"/>
    <property type="evidence" value="ECO:0007669"/>
    <property type="project" value="TreeGrafter"/>
</dbReference>
<keyword evidence="3" id="KW-0832">Ubl conjugation</keyword>
<accession>A0A9W8I7Y0</accession>
<dbReference type="PANTHER" id="PTHR32086:SF0">
    <property type="entry name" value="FANCONI ANEMIA GROUP D2 PROTEIN"/>
    <property type="match status" value="1"/>
</dbReference>
<dbReference type="Proteomes" id="UP001139887">
    <property type="component" value="Unassembled WGS sequence"/>
</dbReference>
<evidence type="ECO:0000256" key="3">
    <source>
        <dbReference type="ARBA" id="ARBA00022843"/>
    </source>
</evidence>
<feature type="region of interest" description="Disordered" evidence="6">
    <location>
        <begin position="194"/>
        <end position="215"/>
    </location>
</feature>
<feature type="compositionally biased region" description="Low complexity" evidence="6">
    <location>
        <begin position="794"/>
        <end position="804"/>
    </location>
</feature>
<comment type="caution">
    <text evidence="7">The sequence shown here is derived from an EMBL/GenBank/DDBJ whole genome shotgun (WGS) entry which is preliminary data.</text>
</comment>
<proteinExistence type="inferred from homology"/>
<dbReference type="GO" id="GO:0031573">
    <property type="term" value="P:mitotic intra-S DNA damage checkpoint signaling"/>
    <property type="evidence" value="ECO:0007669"/>
    <property type="project" value="TreeGrafter"/>
</dbReference>
<dbReference type="AlphaFoldDB" id="A0A9W8I7Y0"/>
<dbReference type="GO" id="GO:1990918">
    <property type="term" value="P:double-strand break repair involved in meiotic recombination"/>
    <property type="evidence" value="ECO:0007669"/>
    <property type="project" value="TreeGrafter"/>
</dbReference>
<evidence type="ECO:0000256" key="1">
    <source>
        <dbReference type="ARBA" id="ARBA00004123"/>
    </source>
</evidence>
<organism evidence="7 8">
    <name type="scientific">Coemansia brasiliensis</name>
    <dbReference type="NCBI Taxonomy" id="2650707"/>
    <lineage>
        <taxon>Eukaryota</taxon>
        <taxon>Fungi</taxon>
        <taxon>Fungi incertae sedis</taxon>
        <taxon>Zoopagomycota</taxon>
        <taxon>Kickxellomycotina</taxon>
        <taxon>Kickxellomycetes</taxon>
        <taxon>Kickxellales</taxon>
        <taxon>Kickxellaceae</taxon>
        <taxon>Coemansia</taxon>
    </lineage>
</organism>
<evidence type="ECO:0000256" key="6">
    <source>
        <dbReference type="SAM" id="MobiDB-lite"/>
    </source>
</evidence>
<comment type="subcellular location">
    <subcellularLocation>
        <location evidence="1">Nucleus</location>
    </subcellularLocation>
</comment>
<feature type="compositionally biased region" description="Acidic residues" evidence="6">
    <location>
        <begin position="735"/>
        <end position="749"/>
    </location>
</feature>
<feature type="region of interest" description="Disordered" evidence="6">
    <location>
        <begin position="726"/>
        <end position="804"/>
    </location>
</feature>
<evidence type="ECO:0000313" key="8">
    <source>
        <dbReference type="Proteomes" id="UP001139887"/>
    </source>
</evidence>